<name>A0ABV2HK88_9HYPH</name>
<feature type="region of interest" description="B" evidence="5">
    <location>
        <begin position="335"/>
        <end position="550"/>
    </location>
</feature>
<dbReference type="SUPFAM" id="SSF55874">
    <property type="entry name" value="ATPase domain of HSP90 chaperone/DNA topoisomerase II/histidine kinase"/>
    <property type="match status" value="1"/>
</dbReference>
<comment type="subunit">
    <text evidence="5">Homodimer.</text>
</comment>
<evidence type="ECO:0000256" key="1">
    <source>
        <dbReference type="ARBA" id="ARBA00008239"/>
    </source>
</evidence>
<protein>
    <recommendedName>
        <fullName evidence="5">Chaperone protein HtpG</fullName>
    </recommendedName>
    <alternativeName>
        <fullName evidence="5">Heat shock protein HtpG</fullName>
    </alternativeName>
    <alternativeName>
        <fullName evidence="5">High temperature protein G</fullName>
    </alternativeName>
</protein>
<comment type="caution">
    <text evidence="7">The sequence shown here is derived from an EMBL/GenBank/DDBJ whole genome shotgun (WGS) entry which is preliminary data.</text>
</comment>
<dbReference type="RefSeq" id="WP_292303092.1">
    <property type="nucleotide sequence ID" value="NZ_JBEPLM010000001.1"/>
</dbReference>
<dbReference type="EMBL" id="JBEPLM010000001">
    <property type="protein sequence ID" value="MET3590829.1"/>
    <property type="molecule type" value="Genomic_DNA"/>
</dbReference>
<dbReference type="InterPro" id="IPR037196">
    <property type="entry name" value="HSP90_C"/>
</dbReference>
<dbReference type="PIRSF" id="PIRSF002583">
    <property type="entry name" value="Hsp90"/>
    <property type="match status" value="1"/>
</dbReference>
<evidence type="ECO:0000256" key="4">
    <source>
        <dbReference type="ARBA" id="ARBA00023186"/>
    </source>
</evidence>
<keyword evidence="5" id="KW-0963">Cytoplasm</keyword>
<dbReference type="NCBIfam" id="NF003555">
    <property type="entry name" value="PRK05218.1"/>
    <property type="match status" value="1"/>
</dbReference>
<evidence type="ECO:0000256" key="2">
    <source>
        <dbReference type="ARBA" id="ARBA00022741"/>
    </source>
</evidence>
<dbReference type="Gene3D" id="3.30.565.10">
    <property type="entry name" value="Histidine kinase-like ATPase, C-terminal domain"/>
    <property type="match status" value="1"/>
</dbReference>
<dbReference type="CDD" id="cd16927">
    <property type="entry name" value="HATPase_Hsp90-like"/>
    <property type="match status" value="1"/>
</dbReference>
<reference evidence="7 8" key="1">
    <citation type="submission" date="2024-06" db="EMBL/GenBank/DDBJ databases">
        <title>Genomic Encyclopedia of Type Strains, Phase IV (KMG-IV): sequencing the most valuable type-strain genomes for metagenomic binning, comparative biology and taxonomic classification.</title>
        <authorList>
            <person name="Goeker M."/>
        </authorList>
    </citation>
    <scope>NUCLEOTIDE SEQUENCE [LARGE SCALE GENOMIC DNA]</scope>
    <source>
        <strain evidence="7 8">DSM 29846</strain>
    </source>
</reference>
<dbReference type="SUPFAM" id="SSF54211">
    <property type="entry name" value="Ribosomal protein S5 domain 2-like"/>
    <property type="match status" value="1"/>
</dbReference>
<dbReference type="PROSITE" id="PS00298">
    <property type="entry name" value="HSP90"/>
    <property type="match status" value="1"/>
</dbReference>
<evidence type="ECO:0000313" key="7">
    <source>
        <dbReference type="EMBL" id="MET3590829.1"/>
    </source>
</evidence>
<proteinExistence type="inferred from homology"/>
<dbReference type="Gene3D" id="3.40.50.11260">
    <property type="match status" value="1"/>
</dbReference>
<dbReference type="SMART" id="SM00387">
    <property type="entry name" value="HATPase_c"/>
    <property type="match status" value="1"/>
</dbReference>
<evidence type="ECO:0000259" key="6">
    <source>
        <dbReference type="SMART" id="SM00387"/>
    </source>
</evidence>
<evidence type="ECO:0000313" key="8">
    <source>
        <dbReference type="Proteomes" id="UP001549036"/>
    </source>
</evidence>
<sequence>MTDTKTTETRTFEADVSRLLHMMVHSVYSDRDVFLRELISNAADACEKLRFEAITRPELLGEDAKPRITISADPDNKQLSVEDNGIGMGRDEMAEALGTIARSGTRAFIERVEAGKATEDSQLIGQFGVGFYSAFMVADHVDVISRQAGSEEAWRWSSDGKGTYEIAPVPLAASPKRGTRVVLHLMEDATSYTTPYRLEGLAKSQSGHVPVPIALVEKPGAEPRDIADGTALWVRQKSEIKPEEYTDFYRSVAGQYDEPAATIHFRAEGRQEYSVLAFVPGSRPFDLFDQDRKGRMKLYVRRVFITDDADVLPRYLRFVRGLVDSADLPLNVSREMIQESPLLAAIRKGVTNRVLGDLAKLADNDAEAYARIWENFGVVLKEGLYEDYERREQLLKLARFRSTASGETLRSLADYIAAMKDGQKAIFFMAGDDRARLEASPQLEGFRARGIEVLLLTDPVDSFWTTMAPEFDGKPFKSVTQGAADLSEIPLLDTAAKPETTATPEIDDFLAFVKSTLGDEVSDVKASDRLTESAVCLVAPEHGPDRQFERLLNAAGRLDKSAKPILEINPRHERVAALAKLGEDEKAFKEDAAHLLYDEARVLDGDKPADARAFSARLARLIERGLAKG</sequence>
<keyword evidence="3 5" id="KW-0067">ATP-binding</keyword>
<dbReference type="SUPFAM" id="SSF110942">
    <property type="entry name" value="HSP90 C-terminal domain"/>
    <property type="match status" value="1"/>
</dbReference>
<gene>
    <name evidence="5" type="primary">htpG</name>
    <name evidence="7" type="ORF">ABID26_000208</name>
</gene>
<feature type="domain" description="Histidine kinase/HSP90-like ATPase" evidence="6">
    <location>
        <begin position="30"/>
        <end position="189"/>
    </location>
</feature>
<keyword evidence="5" id="KW-0346">Stress response</keyword>
<feature type="region of interest" description="C" evidence="5">
    <location>
        <begin position="551"/>
        <end position="629"/>
    </location>
</feature>
<feature type="region of interest" description="A; substrate-binding" evidence="5">
    <location>
        <begin position="1"/>
        <end position="334"/>
    </location>
</feature>
<dbReference type="PANTHER" id="PTHR11528">
    <property type="entry name" value="HEAT SHOCK PROTEIN 90 FAMILY MEMBER"/>
    <property type="match status" value="1"/>
</dbReference>
<keyword evidence="8" id="KW-1185">Reference proteome</keyword>
<dbReference type="InterPro" id="IPR019805">
    <property type="entry name" value="Heat_shock_protein_90_CS"/>
</dbReference>
<dbReference type="HAMAP" id="MF_00505">
    <property type="entry name" value="HSP90"/>
    <property type="match status" value="1"/>
</dbReference>
<evidence type="ECO:0000256" key="3">
    <source>
        <dbReference type="ARBA" id="ARBA00022840"/>
    </source>
</evidence>
<dbReference type="InterPro" id="IPR020568">
    <property type="entry name" value="Ribosomal_Su5_D2-typ_SF"/>
</dbReference>
<accession>A0ABV2HK88</accession>
<comment type="function">
    <text evidence="5">Molecular chaperone. Has ATPase activity.</text>
</comment>
<evidence type="ECO:0000256" key="5">
    <source>
        <dbReference type="HAMAP-Rule" id="MF_00505"/>
    </source>
</evidence>
<dbReference type="InterPro" id="IPR001404">
    <property type="entry name" value="Hsp90_fam"/>
</dbReference>
<dbReference type="Gene3D" id="1.20.120.790">
    <property type="entry name" value="Heat shock protein 90, C-terminal domain"/>
    <property type="match status" value="1"/>
</dbReference>
<dbReference type="PRINTS" id="PR00775">
    <property type="entry name" value="HEATSHOCK90"/>
</dbReference>
<dbReference type="InterPro" id="IPR036890">
    <property type="entry name" value="HATPase_C_sf"/>
</dbReference>
<comment type="similarity">
    <text evidence="1 5">Belongs to the heat shock protein 90 family.</text>
</comment>
<organism evidence="7 8">
    <name type="scientific">Mesorhizobium shonense</name>
    <dbReference type="NCBI Taxonomy" id="1209948"/>
    <lineage>
        <taxon>Bacteria</taxon>
        <taxon>Pseudomonadati</taxon>
        <taxon>Pseudomonadota</taxon>
        <taxon>Alphaproteobacteria</taxon>
        <taxon>Hyphomicrobiales</taxon>
        <taxon>Phyllobacteriaceae</taxon>
        <taxon>Mesorhizobium</taxon>
    </lineage>
</organism>
<dbReference type="InterPro" id="IPR020575">
    <property type="entry name" value="Hsp90_N"/>
</dbReference>
<comment type="subcellular location">
    <subcellularLocation>
        <location evidence="5">Cytoplasm</location>
    </subcellularLocation>
</comment>
<dbReference type="Proteomes" id="UP001549036">
    <property type="component" value="Unassembled WGS sequence"/>
</dbReference>
<keyword evidence="4 5" id="KW-0143">Chaperone</keyword>
<keyword evidence="2 5" id="KW-0547">Nucleotide-binding</keyword>
<dbReference type="Gene3D" id="3.30.230.80">
    <property type="match status" value="1"/>
</dbReference>
<dbReference type="Pfam" id="PF13589">
    <property type="entry name" value="HATPase_c_3"/>
    <property type="match status" value="1"/>
</dbReference>
<dbReference type="InterPro" id="IPR003594">
    <property type="entry name" value="HATPase_dom"/>
</dbReference>
<dbReference type="Pfam" id="PF00183">
    <property type="entry name" value="HSP90"/>
    <property type="match status" value="1"/>
</dbReference>